<dbReference type="Proteomes" id="UP000276133">
    <property type="component" value="Unassembled WGS sequence"/>
</dbReference>
<sequence>MNAFRPQNQKNVFDQTSQCQSIKKRVKNNQSNSCRLLYLRIQSWIFFNQIKEIGSTEDVSVAAVYRTCFKHRIQIILFFDQVIIITYLLILLNVKVLKKERKIINNMVLFGITRIDHRRLIASLVIRKHIVSGDHRSIHNTKSGMVWITVLINIHVICTEELSKGRGMVEEKKCTMIKTEIRDIKN</sequence>
<organism evidence="2 3">
    <name type="scientific">Brachionus plicatilis</name>
    <name type="common">Marine rotifer</name>
    <name type="synonym">Brachionus muelleri</name>
    <dbReference type="NCBI Taxonomy" id="10195"/>
    <lineage>
        <taxon>Eukaryota</taxon>
        <taxon>Metazoa</taxon>
        <taxon>Spiralia</taxon>
        <taxon>Gnathifera</taxon>
        <taxon>Rotifera</taxon>
        <taxon>Eurotatoria</taxon>
        <taxon>Monogononta</taxon>
        <taxon>Pseudotrocha</taxon>
        <taxon>Ploima</taxon>
        <taxon>Brachionidae</taxon>
        <taxon>Brachionus</taxon>
    </lineage>
</organism>
<keyword evidence="1" id="KW-0812">Transmembrane</keyword>
<evidence type="ECO:0000256" key="1">
    <source>
        <dbReference type="SAM" id="Phobius"/>
    </source>
</evidence>
<name>A0A3M7PH09_BRAPC</name>
<feature type="transmembrane region" description="Helical" evidence="1">
    <location>
        <begin position="73"/>
        <end position="94"/>
    </location>
</feature>
<proteinExistence type="predicted"/>
<gene>
    <name evidence="2" type="ORF">BpHYR1_015496</name>
</gene>
<dbReference type="EMBL" id="REGN01011042">
    <property type="protein sequence ID" value="RMZ97994.1"/>
    <property type="molecule type" value="Genomic_DNA"/>
</dbReference>
<keyword evidence="1" id="KW-0472">Membrane</keyword>
<accession>A0A3M7PH09</accession>
<keyword evidence="1" id="KW-1133">Transmembrane helix</keyword>
<protein>
    <submittedName>
        <fullName evidence="2">Uncharacterized protein</fullName>
    </submittedName>
</protein>
<evidence type="ECO:0000313" key="2">
    <source>
        <dbReference type="EMBL" id="RMZ97994.1"/>
    </source>
</evidence>
<dbReference type="AlphaFoldDB" id="A0A3M7PH09"/>
<reference evidence="2 3" key="1">
    <citation type="journal article" date="2018" name="Sci. Rep.">
        <title>Genomic signatures of local adaptation to the degree of environmental predictability in rotifers.</title>
        <authorList>
            <person name="Franch-Gras L."/>
            <person name="Hahn C."/>
            <person name="Garcia-Roger E.M."/>
            <person name="Carmona M.J."/>
            <person name="Serra M."/>
            <person name="Gomez A."/>
        </authorList>
    </citation>
    <scope>NUCLEOTIDE SEQUENCE [LARGE SCALE GENOMIC DNA]</scope>
    <source>
        <strain evidence="2">HYR1</strain>
    </source>
</reference>
<evidence type="ECO:0000313" key="3">
    <source>
        <dbReference type="Proteomes" id="UP000276133"/>
    </source>
</evidence>
<comment type="caution">
    <text evidence="2">The sequence shown here is derived from an EMBL/GenBank/DDBJ whole genome shotgun (WGS) entry which is preliminary data.</text>
</comment>
<keyword evidence="3" id="KW-1185">Reference proteome</keyword>